<dbReference type="PROSITE" id="PS52015">
    <property type="entry name" value="TONB_CTD"/>
    <property type="match status" value="1"/>
</dbReference>
<evidence type="ECO:0000256" key="3">
    <source>
        <dbReference type="ARBA" id="ARBA00022448"/>
    </source>
</evidence>
<comment type="caution">
    <text evidence="13">The sequence shown here is derived from an EMBL/GenBank/DDBJ whole genome shotgun (WGS) entry which is preliminary data.</text>
</comment>
<dbReference type="GO" id="GO:0031992">
    <property type="term" value="F:energy transducer activity"/>
    <property type="evidence" value="ECO:0007669"/>
    <property type="project" value="TreeGrafter"/>
</dbReference>
<dbReference type="Proteomes" id="UP000566813">
    <property type="component" value="Unassembled WGS sequence"/>
</dbReference>
<evidence type="ECO:0000259" key="12">
    <source>
        <dbReference type="PROSITE" id="PS52015"/>
    </source>
</evidence>
<keyword evidence="3" id="KW-0813">Transport</keyword>
<evidence type="ECO:0000256" key="2">
    <source>
        <dbReference type="ARBA" id="ARBA00006555"/>
    </source>
</evidence>
<organism evidence="13 14">
    <name type="scientific">Novosphingobium flavum</name>
    <dbReference type="NCBI Taxonomy" id="1778672"/>
    <lineage>
        <taxon>Bacteria</taxon>
        <taxon>Pseudomonadati</taxon>
        <taxon>Pseudomonadota</taxon>
        <taxon>Alphaproteobacteria</taxon>
        <taxon>Sphingomonadales</taxon>
        <taxon>Sphingomonadaceae</taxon>
        <taxon>Novosphingobium</taxon>
    </lineage>
</organism>
<dbReference type="Gene3D" id="3.30.1150.10">
    <property type="match status" value="1"/>
</dbReference>
<comment type="similarity">
    <text evidence="2">Belongs to the TonB family.</text>
</comment>
<feature type="region of interest" description="Disordered" evidence="10">
    <location>
        <begin position="60"/>
        <end position="80"/>
    </location>
</feature>
<protein>
    <submittedName>
        <fullName evidence="13">Energy transducer TonB</fullName>
    </submittedName>
</protein>
<keyword evidence="14" id="KW-1185">Reference proteome</keyword>
<proteinExistence type="inferred from homology"/>
<evidence type="ECO:0000256" key="4">
    <source>
        <dbReference type="ARBA" id="ARBA00022475"/>
    </source>
</evidence>
<dbReference type="GO" id="GO:0015031">
    <property type="term" value="P:protein transport"/>
    <property type="evidence" value="ECO:0007669"/>
    <property type="project" value="UniProtKB-KW"/>
</dbReference>
<feature type="transmembrane region" description="Helical" evidence="11">
    <location>
        <begin position="15"/>
        <end position="39"/>
    </location>
</feature>
<keyword evidence="9 11" id="KW-0472">Membrane</keyword>
<keyword evidence="5" id="KW-0997">Cell inner membrane</keyword>
<comment type="subcellular location">
    <subcellularLocation>
        <location evidence="1">Cell inner membrane</location>
        <topology evidence="1">Single-pass membrane protein</topology>
        <orientation evidence="1">Periplasmic side</orientation>
    </subcellularLocation>
</comment>
<dbReference type="EMBL" id="JACLAW010000010">
    <property type="protein sequence ID" value="MBC2666484.1"/>
    <property type="molecule type" value="Genomic_DNA"/>
</dbReference>
<dbReference type="GO" id="GO:0055085">
    <property type="term" value="P:transmembrane transport"/>
    <property type="evidence" value="ECO:0007669"/>
    <property type="project" value="InterPro"/>
</dbReference>
<gene>
    <name evidence="13" type="ORF">H7F51_13230</name>
</gene>
<accession>A0A7X1FT39</accession>
<evidence type="ECO:0000256" key="7">
    <source>
        <dbReference type="ARBA" id="ARBA00022927"/>
    </source>
</evidence>
<evidence type="ECO:0000256" key="1">
    <source>
        <dbReference type="ARBA" id="ARBA00004383"/>
    </source>
</evidence>
<dbReference type="RefSeq" id="WP_185664789.1">
    <property type="nucleotide sequence ID" value="NZ_JACLAW010000010.1"/>
</dbReference>
<keyword evidence="4" id="KW-1003">Cell membrane</keyword>
<sequence>MTAAASIAPNPELRLWSGAGAVALGAHVAALGLVLAWAVPKAPPLPEPVMEIELPPAMAPNPAAADAPAPVQPQQVQPVTPDVPAPRMDIPPVAAPLPREVVAVSPSRPQAVAVQAAPAPAPVPAAPAAPAIRAVAAGPTVSPGSDDPRAKQREMDYFAQVSAYLNRRKTYPAEAKKAREQGVVTVRFTLDRQGGVSAVALKRGSGHDVLDQATLDLVRRVAPYPRIPASIQRENVTLSLPIDYSLRTD</sequence>
<dbReference type="SUPFAM" id="SSF74653">
    <property type="entry name" value="TolA/TonB C-terminal domain"/>
    <property type="match status" value="1"/>
</dbReference>
<name>A0A7X1FT39_9SPHN</name>
<dbReference type="PANTHER" id="PTHR33446">
    <property type="entry name" value="PROTEIN TONB-RELATED"/>
    <property type="match status" value="1"/>
</dbReference>
<evidence type="ECO:0000256" key="6">
    <source>
        <dbReference type="ARBA" id="ARBA00022692"/>
    </source>
</evidence>
<keyword evidence="6 11" id="KW-0812">Transmembrane</keyword>
<keyword evidence="8 11" id="KW-1133">Transmembrane helix</keyword>
<reference evidence="13 14" key="1">
    <citation type="submission" date="2020-08" db="EMBL/GenBank/DDBJ databases">
        <title>The genome sequence of type strain Novosphingobium flavum NBRC 111647.</title>
        <authorList>
            <person name="Liu Y."/>
        </authorList>
    </citation>
    <scope>NUCLEOTIDE SEQUENCE [LARGE SCALE GENOMIC DNA]</scope>
    <source>
        <strain evidence="13 14">NBRC 111647</strain>
    </source>
</reference>
<evidence type="ECO:0000256" key="8">
    <source>
        <dbReference type="ARBA" id="ARBA00022989"/>
    </source>
</evidence>
<evidence type="ECO:0000256" key="10">
    <source>
        <dbReference type="SAM" id="MobiDB-lite"/>
    </source>
</evidence>
<evidence type="ECO:0000313" key="14">
    <source>
        <dbReference type="Proteomes" id="UP000566813"/>
    </source>
</evidence>
<evidence type="ECO:0000256" key="9">
    <source>
        <dbReference type="ARBA" id="ARBA00023136"/>
    </source>
</evidence>
<evidence type="ECO:0000256" key="5">
    <source>
        <dbReference type="ARBA" id="ARBA00022519"/>
    </source>
</evidence>
<dbReference type="PANTHER" id="PTHR33446:SF2">
    <property type="entry name" value="PROTEIN TONB"/>
    <property type="match status" value="1"/>
</dbReference>
<dbReference type="InterPro" id="IPR051045">
    <property type="entry name" value="TonB-dependent_transducer"/>
</dbReference>
<feature type="domain" description="TonB C-terminal" evidence="12">
    <location>
        <begin position="156"/>
        <end position="249"/>
    </location>
</feature>
<dbReference type="NCBIfam" id="TIGR01352">
    <property type="entry name" value="tonB_Cterm"/>
    <property type="match status" value="1"/>
</dbReference>
<evidence type="ECO:0000256" key="11">
    <source>
        <dbReference type="SAM" id="Phobius"/>
    </source>
</evidence>
<dbReference type="Pfam" id="PF03544">
    <property type="entry name" value="TonB_C"/>
    <property type="match status" value="1"/>
</dbReference>
<dbReference type="InterPro" id="IPR006260">
    <property type="entry name" value="TonB/TolA_C"/>
</dbReference>
<keyword evidence="7" id="KW-0653">Protein transport</keyword>
<dbReference type="AlphaFoldDB" id="A0A7X1FT39"/>
<evidence type="ECO:0000313" key="13">
    <source>
        <dbReference type="EMBL" id="MBC2666484.1"/>
    </source>
</evidence>
<dbReference type="InterPro" id="IPR037682">
    <property type="entry name" value="TonB_C"/>
</dbReference>
<dbReference type="GO" id="GO:0098797">
    <property type="term" value="C:plasma membrane protein complex"/>
    <property type="evidence" value="ECO:0007669"/>
    <property type="project" value="TreeGrafter"/>
</dbReference>